<dbReference type="Proteomes" id="UP001596392">
    <property type="component" value="Unassembled WGS sequence"/>
</dbReference>
<dbReference type="InterPro" id="IPR011010">
    <property type="entry name" value="DNA_brk_join_enz"/>
</dbReference>
<gene>
    <name evidence="3" type="ORF">ACFQO7_21965</name>
</gene>
<dbReference type="PROSITE" id="PS51898">
    <property type="entry name" value="TYR_RECOMBINASE"/>
    <property type="match status" value="1"/>
</dbReference>
<evidence type="ECO:0000313" key="3">
    <source>
        <dbReference type="EMBL" id="MFC7245151.1"/>
    </source>
</evidence>
<dbReference type="RefSeq" id="WP_376808103.1">
    <property type="nucleotide sequence ID" value="NZ_JBHTAC010000023.1"/>
</dbReference>
<reference evidence="4" key="1">
    <citation type="journal article" date="2019" name="Int. J. Syst. Evol. Microbiol.">
        <title>The Global Catalogue of Microorganisms (GCM) 10K type strain sequencing project: providing services to taxonomists for standard genome sequencing and annotation.</title>
        <authorList>
            <consortium name="The Broad Institute Genomics Platform"/>
            <consortium name="The Broad Institute Genome Sequencing Center for Infectious Disease"/>
            <person name="Wu L."/>
            <person name="Ma J."/>
        </authorList>
    </citation>
    <scope>NUCLEOTIDE SEQUENCE [LARGE SCALE GENOMIC DNA]</scope>
    <source>
        <strain evidence="4">CGMCC 1.9106</strain>
    </source>
</reference>
<keyword evidence="1" id="KW-0233">DNA recombination</keyword>
<dbReference type="InterPro" id="IPR013762">
    <property type="entry name" value="Integrase-like_cat_sf"/>
</dbReference>
<evidence type="ECO:0000256" key="1">
    <source>
        <dbReference type="ARBA" id="ARBA00023172"/>
    </source>
</evidence>
<comment type="caution">
    <text evidence="3">The sequence shown here is derived from an EMBL/GenBank/DDBJ whole genome shotgun (WGS) entry which is preliminary data.</text>
</comment>
<accession>A0ABW2H3E5</accession>
<dbReference type="Pfam" id="PF00589">
    <property type="entry name" value="Phage_integrase"/>
    <property type="match status" value="1"/>
</dbReference>
<keyword evidence="4" id="KW-1185">Reference proteome</keyword>
<dbReference type="EMBL" id="JBHTAC010000023">
    <property type="protein sequence ID" value="MFC7245151.1"/>
    <property type="molecule type" value="Genomic_DNA"/>
</dbReference>
<feature type="domain" description="Tyr recombinase" evidence="2">
    <location>
        <begin position="232"/>
        <end position="447"/>
    </location>
</feature>
<dbReference type="InterPro" id="IPR050090">
    <property type="entry name" value="Tyrosine_recombinase_XerCD"/>
</dbReference>
<organism evidence="3 4">
    <name type="scientific">Catellatospora aurea</name>
    <dbReference type="NCBI Taxonomy" id="1337874"/>
    <lineage>
        <taxon>Bacteria</taxon>
        <taxon>Bacillati</taxon>
        <taxon>Actinomycetota</taxon>
        <taxon>Actinomycetes</taxon>
        <taxon>Micromonosporales</taxon>
        <taxon>Micromonosporaceae</taxon>
        <taxon>Catellatospora</taxon>
    </lineage>
</organism>
<name>A0ABW2H3E5_9ACTN</name>
<proteinExistence type="predicted"/>
<protein>
    <submittedName>
        <fullName evidence="3">Tyrosine-type recombinase/integrase</fullName>
    </submittedName>
</protein>
<dbReference type="InterPro" id="IPR002104">
    <property type="entry name" value="Integrase_catalytic"/>
</dbReference>
<dbReference type="PANTHER" id="PTHR30349">
    <property type="entry name" value="PHAGE INTEGRASE-RELATED"/>
    <property type="match status" value="1"/>
</dbReference>
<evidence type="ECO:0000259" key="2">
    <source>
        <dbReference type="PROSITE" id="PS51898"/>
    </source>
</evidence>
<evidence type="ECO:0000313" key="4">
    <source>
        <dbReference type="Proteomes" id="UP001596392"/>
    </source>
</evidence>
<dbReference type="PANTHER" id="PTHR30349:SF64">
    <property type="entry name" value="PROPHAGE INTEGRASE INTD-RELATED"/>
    <property type="match status" value="1"/>
</dbReference>
<dbReference type="SUPFAM" id="SSF56349">
    <property type="entry name" value="DNA breaking-rejoining enzymes"/>
    <property type="match status" value="1"/>
</dbReference>
<sequence length="452" mass="50260">MDTSYDVRIWKIETYEGKRGKSYYVRWAVAGKPWREPFKVKALAESFRSDLMTAARKGEAFDIETGRPTSAARPDQATTWYEFACSYADMKWPRVAATTRRTHAEALTAVTVLMLTGTAGKPGDQEIRHALCRWGFNTQLRAHAPAEVQATLRWVARHCRTVVSLRKPDVLRSVLDGLTVRLDGTPAAPSVVSRRRKILNAAVEYAVERRLLPSNPVPALKWKAPRTVHTIDRRSVANPEQVRSLLEAVQEQKRSGPRLVAFYGCLYYAAMRPEEAAALNKTNLSLPAEGWGRIYLVGAEPHAGKDWTDTGKNREKRQLKQRAIGEGREAPCPPPLTALLNWHIDTFGTAPDGRLFTGERNGEELPKGTINKVWRLARQAAFAPELAASPLAATPYDLRHAALSTWLNGGVPPTDVADRAGHSVEILLRIYAKCLDGGEDVIRQRMEGSLGI</sequence>
<dbReference type="Gene3D" id="1.10.443.10">
    <property type="entry name" value="Intergrase catalytic core"/>
    <property type="match status" value="1"/>
</dbReference>